<sequence length="163" mass="18750">MSQFEAPMVFNQKYASNNPVAPMTSQEIDNLRKRLLDNISDLNANKYRFHPDEYHQLSNYHHYALTILDNIKIVRVAEMSDPYNRNMGTVTGSNLASNLETINPYEGKLDVVYKRDGRATIVDKSGAQGNRFKAEWEQQFDSDVLQPPCFNLIPNNQWALPLK</sequence>
<reference evidence="1" key="1">
    <citation type="journal article" date="2020" name="Nature">
        <title>Giant virus diversity and host interactions through global metagenomics.</title>
        <authorList>
            <person name="Schulz F."/>
            <person name="Roux S."/>
            <person name="Paez-Espino D."/>
            <person name="Jungbluth S."/>
            <person name="Walsh D.A."/>
            <person name="Denef V.J."/>
            <person name="McMahon K.D."/>
            <person name="Konstantinidis K.T."/>
            <person name="Eloe-Fadrosh E.A."/>
            <person name="Kyrpides N.C."/>
            <person name="Woyke T."/>
        </authorList>
    </citation>
    <scope>NUCLEOTIDE SEQUENCE</scope>
    <source>
        <strain evidence="1">GVMAG-M-3300014204-73</strain>
    </source>
</reference>
<proteinExistence type="predicted"/>
<organism evidence="1">
    <name type="scientific">viral metagenome</name>
    <dbReference type="NCBI Taxonomy" id="1070528"/>
    <lineage>
        <taxon>unclassified sequences</taxon>
        <taxon>metagenomes</taxon>
        <taxon>organismal metagenomes</taxon>
    </lineage>
</organism>
<name>A0A6C0BKU0_9ZZZZ</name>
<evidence type="ECO:0000313" key="1">
    <source>
        <dbReference type="EMBL" id="QHS92371.1"/>
    </source>
</evidence>
<protein>
    <submittedName>
        <fullName evidence="1">Uncharacterized protein</fullName>
    </submittedName>
</protein>
<dbReference type="AlphaFoldDB" id="A0A6C0BKU0"/>
<dbReference type="EMBL" id="MN739178">
    <property type="protein sequence ID" value="QHS92371.1"/>
    <property type="molecule type" value="Genomic_DNA"/>
</dbReference>
<accession>A0A6C0BKU0</accession>